<dbReference type="InterPro" id="IPR055900">
    <property type="entry name" value="DUF7477"/>
</dbReference>
<dbReference type="Gramene" id="mRNA:HanXRQr2_Chr14g0662881">
    <property type="protein sequence ID" value="CDS:HanXRQr2_Chr14g0662881.1"/>
    <property type="gene ID" value="HanXRQr2_Chr14g0662881"/>
</dbReference>
<organism evidence="2 3">
    <name type="scientific">Helianthus annuus</name>
    <name type="common">Common sunflower</name>
    <dbReference type="NCBI Taxonomy" id="4232"/>
    <lineage>
        <taxon>Eukaryota</taxon>
        <taxon>Viridiplantae</taxon>
        <taxon>Streptophyta</taxon>
        <taxon>Embryophyta</taxon>
        <taxon>Tracheophyta</taxon>
        <taxon>Spermatophyta</taxon>
        <taxon>Magnoliopsida</taxon>
        <taxon>eudicotyledons</taxon>
        <taxon>Gunneridae</taxon>
        <taxon>Pentapetalae</taxon>
        <taxon>asterids</taxon>
        <taxon>campanulids</taxon>
        <taxon>Asterales</taxon>
        <taxon>Asteraceae</taxon>
        <taxon>Asteroideae</taxon>
        <taxon>Heliantheae alliance</taxon>
        <taxon>Heliantheae</taxon>
        <taxon>Helianthus</taxon>
    </lineage>
</organism>
<evidence type="ECO:0000313" key="2">
    <source>
        <dbReference type="EMBL" id="KAF5770744.1"/>
    </source>
</evidence>
<evidence type="ECO:0000259" key="1">
    <source>
        <dbReference type="Pfam" id="PF24289"/>
    </source>
</evidence>
<reference evidence="2" key="2">
    <citation type="submission" date="2020-06" db="EMBL/GenBank/DDBJ databases">
        <title>Helianthus annuus Genome sequencing and assembly Release 2.</title>
        <authorList>
            <person name="Gouzy J."/>
            <person name="Langlade N."/>
            <person name="Munos S."/>
        </authorList>
    </citation>
    <scope>NUCLEOTIDE SEQUENCE</scope>
    <source>
        <tissue evidence="2">Leaves</tissue>
    </source>
</reference>
<dbReference type="AlphaFoldDB" id="A0A9K3ECP9"/>
<evidence type="ECO:0000313" key="3">
    <source>
        <dbReference type="Proteomes" id="UP000215914"/>
    </source>
</evidence>
<reference evidence="2" key="1">
    <citation type="journal article" date="2017" name="Nature">
        <title>The sunflower genome provides insights into oil metabolism, flowering and Asterid evolution.</title>
        <authorList>
            <person name="Badouin H."/>
            <person name="Gouzy J."/>
            <person name="Grassa C.J."/>
            <person name="Murat F."/>
            <person name="Staton S.E."/>
            <person name="Cottret L."/>
            <person name="Lelandais-Briere C."/>
            <person name="Owens G.L."/>
            <person name="Carrere S."/>
            <person name="Mayjonade B."/>
            <person name="Legrand L."/>
            <person name="Gill N."/>
            <person name="Kane N.C."/>
            <person name="Bowers J.E."/>
            <person name="Hubner S."/>
            <person name="Bellec A."/>
            <person name="Berard A."/>
            <person name="Berges H."/>
            <person name="Blanchet N."/>
            <person name="Boniface M.C."/>
            <person name="Brunel D."/>
            <person name="Catrice O."/>
            <person name="Chaidir N."/>
            <person name="Claudel C."/>
            <person name="Donnadieu C."/>
            <person name="Faraut T."/>
            <person name="Fievet G."/>
            <person name="Helmstetter N."/>
            <person name="King M."/>
            <person name="Knapp S.J."/>
            <person name="Lai Z."/>
            <person name="Le Paslier M.C."/>
            <person name="Lippi Y."/>
            <person name="Lorenzon L."/>
            <person name="Mandel J.R."/>
            <person name="Marage G."/>
            <person name="Marchand G."/>
            <person name="Marquand E."/>
            <person name="Bret-Mestries E."/>
            <person name="Morien E."/>
            <person name="Nambeesan S."/>
            <person name="Nguyen T."/>
            <person name="Pegot-Espagnet P."/>
            <person name="Pouilly N."/>
            <person name="Raftis F."/>
            <person name="Sallet E."/>
            <person name="Schiex T."/>
            <person name="Thomas J."/>
            <person name="Vandecasteele C."/>
            <person name="Vares D."/>
            <person name="Vear F."/>
            <person name="Vautrin S."/>
            <person name="Crespi M."/>
            <person name="Mangin B."/>
            <person name="Burke J.M."/>
            <person name="Salse J."/>
            <person name="Munos S."/>
            <person name="Vincourt P."/>
            <person name="Rieseberg L.H."/>
            <person name="Langlade N.B."/>
        </authorList>
    </citation>
    <scope>NUCLEOTIDE SEQUENCE</scope>
    <source>
        <tissue evidence="2">Leaves</tissue>
    </source>
</reference>
<gene>
    <name evidence="2" type="ORF">HanXRQr2_Chr14g0662881</name>
</gene>
<comment type="caution">
    <text evidence="2">The sequence shown here is derived from an EMBL/GenBank/DDBJ whole genome shotgun (WGS) entry which is preliminary data.</text>
</comment>
<dbReference type="Pfam" id="PF24289">
    <property type="entry name" value="DUF7477"/>
    <property type="match status" value="1"/>
</dbReference>
<accession>A0A9K3ECP9</accession>
<dbReference type="EMBL" id="MNCJ02000329">
    <property type="protein sequence ID" value="KAF5770744.1"/>
    <property type="molecule type" value="Genomic_DNA"/>
</dbReference>
<keyword evidence="3" id="KW-1185">Reference proteome</keyword>
<protein>
    <recommendedName>
        <fullName evidence="1">DUF7477 domain-containing protein</fullName>
    </recommendedName>
</protein>
<feature type="domain" description="DUF7477" evidence="1">
    <location>
        <begin position="5"/>
        <end position="48"/>
    </location>
</feature>
<dbReference type="Proteomes" id="UP000215914">
    <property type="component" value="Unassembled WGS sequence"/>
</dbReference>
<proteinExistence type="predicted"/>
<sequence length="72" mass="8045">MSCCRYHCDVADQRLAQHIDKGNEEGLLISSVASCSNLWALIMDSGTVSPLKFTNSLISQQGFSCFRVWFVE</sequence>
<name>A0A9K3ECP9_HELAN</name>